<dbReference type="InterPro" id="IPR027575">
    <property type="entry name" value="LD_lanti_pre"/>
</dbReference>
<dbReference type="AlphaFoldDB" id="A0A239LRZ7"/>
<protein>
    <submittedName>
        <fullName evidence="2">FxLD family lantipeptide</fullName>
    </submittedName>
</protein>
<keyword evidence="3" id="KW-1185">Reference proteome</keyword>
<accession>A0A239LRZ7</accession>
<evidence type="ECO:0000313" key="3">
    <source>
        <dbReference type="Proteomes" id="UP000198280"/>
    </source>
</evidence>
<dbReference type="RefSeq" id="WP_089227175.1">
    <property type="nucleotide sequence ID" value="NZ_FZOF01000021.1"/>
</dbReference>
<evidence type="ECO:0000256" key="1">
    <source>
        <dbReference type="SAM" id="MobiDB-lite"/>
    </source>
</evidence>
<gene>
    <name evidence="2" type="ORF">SAMN05216252_12146</name>
</gene>
<sequence>MPNNLGLGTTHVQPQTADSTTSDGFDLDITLLEVGDAAGLTNLTDDGCGSTCGACTTGAA</sequence>
<organism evidence="2 3">
    <name type="scientific">Actinacidiphila glaucinigra</name>
    <dbReference type="NCBI Taxonomy" id="235986"/>
    <lineage>
        <taxon>Bacteria</taxon>
        <taxon>Bacillati</taxon>
        <taxon>Actinomycetota</taxon>
        <taxon>Actinomycetes</taxon>
        <taxon>Kitasatosporales</taxon>
        <taxon>Streptomycetaceae</taxon>
        <taxon>Actinacidiphila</taxon>
    </lineage>
</organism>
<dbReference type="NCBIfam" id="TIGR04363">
    <property type="entry name" value="LD_lanti_pre"/>
    <property type="match status" value="1"/>
</dbReference>
<reference evidence="2 3" key="1">
    <citation type="submission" date="2017-06" db="EMBL/GenBank/DDBJ databases">
        <authorList>
            <person name="Kim H.J."/>
            <person name="Triplett B.A."/>
        </authorList>
    </citation>
    <scope>NUCLEOTIDE SEQUENCE [LARGE SCALE GENOMIC DNA]</scope>
    <source>
        <strain evidence="2 3">CGMCC 4.1858</strain>
    </source>
</reference>
<evidence type="ECO:0000313" key="2">
    <source>
        <dbReference type="EMBL" id="SNT33457.1"/>
    </source>
</evidence>
<feature type="region of interest" description="Disordered" evidence="1">
    <location>
        <begin position="1"/>
        <end position="23"/>
    </location>
</feature>
<dbReference type="EMBL" id="FZOF01000021">
    <property type="protein sequence ID" value="SNT33457.1"/>
    <property type="molecule type" value="Genomic_DNA"/>
</dbReference>
<name>A0A239LRZ7_9ACTN</name>
<dbReference type="Proteomes" id="UP000198280">
    <property type="component" value="Unassembled WGS sequence"/>
</dbReference>
<proteinExistence type="predicted"/>
<dbReference type="OrthoDB" id="3215713at2"/>